<protein>
    <submittedName>
        <fullName evidence="3">Uncharacterized protein</fullName>
    </submittedName>
</protein>
<evidence type="ECO:0000313" key="3">
    <source>
        <dbReference type="EMBL" id="PZR83276.1"/>
    </source>
</evidence>
<evidence type="ECO:0000256" key="1">
    <source>
        <dbReference type="SAM" id="MobiDB-lite"/>
    </source>
</evidence>
<reference evidence="3 4" key="1">
    <citation type="journal article" date="2017" name="Nature">
        <title>Atmospheric trace gases support primary production in Antarctic desert surface soil.</title>
        <authorList>
            <person name="Ji M."/>
            <person name="Greening C."/>
            <person name="Vanwonterghem I."/>
            <person name="Carere C.R."/>
            <person name="Bay S.K."/>
            <person name="Steen J.A."/>
            <person name="Montgomery K."/>
            <person name="Lines T."/>
            <person name="Beardall J."/>
            <person name="van Dorst J."/>
            <person name="Snape I."/>
            <person name="Stott M.B."/>
            <person name="Hugenholtz P."/>
            <person name="Ferrari B.C."/>
        </authorList>
    </citation>
    <scope>NUCLEOTIDE SEQUENCE [LARGE SCALE GENOMIC DNA]</scope>
    <source>
        <strain evidence="3">RRmetagenome_bin12</strain>
    </source>
</reference>
<dbReference type="AlphaFoldDB" id="A0A2W5ZK87"/>
<evidence type="ECO:0000313" key="5">
    <source>
        <dbReference type="Proteomes" id="UP000606991"/>
    </source>
</evidence>
<evidence type="ECO:0000313" key="4">
    <source>
        <dbReference type="Proteomes" id="UP000248724"/>
    </source>
</evidence>
<feature type="compositionally biased region" description="Basic residues" evidence="1">
    <location>
        <begin position="92"/>
        <end position="106"/>
    </location>
</feature>
<accession>A0A2W5ZK87</accession>
<name>A0A2W5ZK87_9BACT</name>
<gene>
    <name evidence="3" type="ORF">DLM65_02325</name>
    <name evidence="2" type="ORF">JF886_02530</name>
</gene>
<sequence length="106" mass="11905">MNDDFENQTGPKGRARILERLDKMVTLGRVTETEAARLRAAADMDQFDDAVRSIRVRHAGARLDAAVEGGQMTQEEADAYLERLGKGEHPRSLRTHLSKLHPRSHT</sequence>
<dbReference type="Proteomes" id="UP000248724">
    <property type="component" value="Unassembled WGS sequence"/>
</dbReference>
<dbReference type="EMBL" id="JAEKNS010000037">
    <property type="protein sequence ID" value="MBJ7593731.1"/>
    <property type="molecule type" value="Genomic_DNA"/>
</dbReference>
<reference evidence="3" key="2">
    <citation type="submission" date="2018-05" db="EMBL/GenBank/DDBJ databases">
        <authorList>
            <person name="Ferrari B."/>
        </authorList>
    </citation>
    <scope>NUCLEOTIDE SEQUENCE</scope>
    <source>
        <strain evidence="3">RRmetagenome_bin12</strain>
    </source>
</reference>
<accession>A0A934K089</accession>
<evidence type="ECO:0000313" key="2">
    <source>
        <dbReference type="EMBL" id="MBJ7593731.1"/>
    </source>
</evidence>
<proteinExistence type="predicted"/>
<feature type="region of interest" description="Disordered" evidence="1">
    <location>
        <begin position="84"/>
        <end position="106"/>
    </location>
</feature>
<reference evidence="2 5" key="3">
    <citation type="submission" date="2020-10" db="EMBL/GenBank/DDBJ databases">
        <title>Ca. Dormibacterota MAGs.</title>
        <authorList>
            <person name="Montgomery K."/>
        </authorList>
    </citation>
    <scope>NUCLEOTIDE SEQUENCE [LARGE SCALE GENOMIC DNA]</scope>
    <source>
        <strain evidence="2">SC8812_S17_18</strain>
    </source>
</reference>
<dbReference type="Proteomes" id="UP000606991">
    <property type="component" value="Unassembled WGS sequence"/>
</dbReference>
<organism evidence="3 4">
    <name type="scientific">Candidatus Aeolococcus gillhamiae</name>
    <dbReference type="NCBI Taxonomy" id="3127015"/>
    <lineage>
        <taxon>Bacteria</taxon>
        <taxon>Bacillati</taxon>
        <taxon>Candidatus Dormiibacterota</taxon>
        <taxon>Candidatus Dormibacteria</taxon>
        <taxon>Candidatus Aeolococcales</taxon>
        <taxon>Candidatus Aeolococcaceae</taxon>
        <taxon>Candidatus Aeolococcus</taxon>
    </lineage>
</organism>
<dbReference type="EMBL" id="QHBU01000039">
    <property type="protein sequence ID" value="PZR83276.1"/>
    <property type="molecule type" value="Genomic_DNA"/>
</dbReference>
<dbReference type="RefSeq" id="WP_337309287.1">
    <property type="nucleotide sequence ID" value="NZ_JAEKNS010000037.1"/>
</dbReference>
<comment type="caution">
    <text evidence="3">The sequence shown here is derived from an EMBL/GenBank/DDBJ whole genome shotgun (WGS) entry which is preliminary data.</text>
</comment>